<gene>
    <name evidence="4" type="ORF">PSQ19_18055</name>
</gene>
<evidence type="ECO:0000256" key="2">
    <source>
        <dbReference type="ARBA" id="ARBA00022573"/>
    </source>
</evidence>
<keyword evidence="3 4" id="KW-0560">Oxidoreductase</keyword>
<proteinExistence type="predicted"/>
<protein>
    <submittedName>
        <fullName evidence="4">Cobalt-precorrin-6A reductase</fullName>
        <ecNumber evidence="4">1.3.1.106</ecNumber>
    </submittedName>
</protein>
<dbReference type="RefSeq" id="WP_282218881.1">
    <property type="nucleotide sequence ID" value="NZ_CP118246.1"/>
</dbReference>
<dbReference type="PANTHER" id="PTHR36925">
    <property type="entry name" value="COBALT-PRECORRIN-6A REDUCTASE"/>
    <property type="match status" value="1"/>
</dbReference>
<accession>A0ABY7YMQ3</accession>
<keyword evidence="5" id="KW-1185">Reference proteome</keyword>
<dbReference type="Proteomes" id="UP001220530">
    <property type="component" value="Chromosome"/>
</dbReference>
<dbReference type="GO" id="GO:0016491">
    <property type="term" value="F:oxidoreductase activity"/>
    <property type="evidence" value="ECO:0007669"/>
    <property type="project" value="UniProtKB-KW"/>
</dbReference>
<organism evidence="4 5">
    <name type="scientific">Devosia algicola</name>
    <dbReference type="NCBI Taxonomy" id="3026418"/>
    <lineage>
        <taxon>Bacteria</taxon>
        <taxon>Pseudomonadati</taxon>
        <taxon>Pseudomonadota</taxon>
        <taxon>Alphaproteobacteria</taxon>
        <taxon>Hyphomicrobiales</taxon>
        <taxon>Devosiaceae</taxon>
        <taxon>Devosia</taxon>
    </lineage>
</organism>
<evidence type="ECO:0000256" key="1">
    <source>
        <dbReference type="ARBA" id="ARBA00004953"/>
    </source>
</evidence>
<dbReference type="InterPro" id="IPR003723">
    <property type="entry name" value="Precorrin-6x_reduct"/>
</dbReference>
<reference evidence="4 5" key="1">
    <citation type="submission" date="2023-02" db="EMBL/GenBank/DDBJ databases">
        <title>Devosia algicola sp. nov., isolated from the phycosphere of marine algae.</title>
        <authorList>
            <person name="Kim J.M."/>
            <person name="Lee J.K."/>
            <person name="Choi B.J."/>
            <person name="Bayburt H."/>
            <person name="Jeon C.O."/>
        </authorList>
    </citation>
    <scope>NUCLEOTIDE SEQUENCE [LARGE SCALE GENOMIC DNA]</scope>
    <source>
        <strain evidence="4 5">G20-9</strain>
    </source>
</reference>
<evidence type="ECO:0000313" key="5">
    <source>
        <dbReference type="Proteomes" id="UP001220530"/>
    </source>
</evidence>
<dbReference type="EC" id="1.3.1.106" evidence="4"/>
<name>A0ABY7YMQ3_9HYPH</name>
<sequence length="238" mass="25393">MKILILGGTAEARHLAAALVALNHDVTTALAGRTVAPLQVSGQLRTGGFGGVQGLATYIAAENFERVIDATHPYAEQISRHAALASQHTSRPLLRLLRPGWEEQPGADWQRVADMTAAAMALPKGAIVLLTTGHRGLEAFSKREDCRFIVRLIEAPTTVLASNMHLVLSRPPYSIDDETRLMQSEQITHLVSKNSGGVQTMAKLAAAQALGVGIIMINRPDYDYGTAAASVDNALGLL</sequence>
<dbReference type="PANTHER" id="PTHR36925:SF1">
    <property type="entry name" value="COBALT-PRECORRIN-6A REDUCTASE"/>
    <property type="match status" value="1"/>
</dbReference>
<dbReference type="NCBIfam" id="NF005968">
    <property type="entry name" value="PRK08057.1-2"/>
    <property type="match status" value="1"/>
</dbReference>
<dbReference type="EMBL" id="CP118246">
    <property type="protein sequence ID" value="WDR02477.1"/>
    <property type="molecule type" value="Genomic_DNA"/>
</dbReference>
<comment type="pathway">
    <text evidence="1">Cofactor biosynthesis; adenosylcobalamin biosynthesis.</text>
</comment>
<keyword evidence="2" id="KW-0169">Cobalamin biosynthesis</keyword>
<dbReference type="PROSITE" id="PS51014">
    <property type="entry name" value="COBK_CBIJ"/>
    <property type="match status" value="1"/>
</dbReference>
<evidence type="ECO:0000256" key="3">
    <source>
        <dbReference type="ARBA" id="ARBA00023002"/>
    </source>
</evidence>
<dbReference type="Pfam" id="PF02571">
    <property type="entry name" value="CbiJ"/>
    <property type="match status" value="1"/>
</dbReference>
<dbReference type="NCBIfam" id="TIGR00715">
    <property type="entry name" value="precor6x_red"/>
    <property type="match status" value="1"/>
</dbReference>
<evidence type="ECO:0000313" key="4">
    <source>
        <dbReference type="EMBL" id="WDR02477.1"/>
    </source>
</evidence>